<dbReference type="NCBIfam" id="TIGR00095">
    <property type="entry name" value="16S rRNA (guanine(966)-N(2))-methyltransferase RsmD"/>
    <property type="match status" value="1"/>
</dbReference>
<reference evidence="11" key="1">
    <citation type="submission" date="2017-04" db="EMBL/GenBank/DDBJ databases">
        <authorList>
            <person name="Varghese N."/>
            <person name="Submissions S."/>
        </authorList>
    </citation>
    <scope>NUCLEOTIDE SEQUENCE [LARGE SCALE GENOMIC DNA]</scope>
</reference>
<dbReference type="PANTHER" id="PTHR43542:SF1">
    <property type="entry name" value="METHYLTRANSFERASE"/>
    <property type="match status" value="1"/>
</dbReference>
<dbReference type="InterPro" id="IPR029063">
    <property type="entry name" value="SAM-dependent_MTases_sf"/>
</dbReference>
<dbReference type="RefSeq" id="WP_086433467.1">
    <property type="nucleotide sequence ID" value="NZ_FXWH01000001.1"/>
</dbReference>
<evidence type="ECO:0000256" key="3">
    <source>
        <dbReference type="ARBA" id="ARBA00012141"/>
    </source>
</evidence>
<protein>
    <recommendedName>
        <fullName evidence="4 9">Ribosomal RNA small subunit methyltransferase D</fullName>
        <ecNumber evidence="3 9">2.1.1.171</ecNumber>
    </recommendedName>
</protein>
<evidence type="ECO:0000256" key="2">
    <source>
        <dbReference type="ARBA" id="ARBA00005269"/>
    </source>
</evidence>
<keyword evidence="9" id="KW-0698">rRNA processing</keyword>
<keyword evidence="11" id="KW-1185">Reference proteome</keyword>
<dbReference type="PANTHER" id="PTHR43542">
    <property type="entry name" value="METHYLTRANSFERASE"/>
    <property type="match status" value="1"/>
</dbReference>
<comment type="similarity">
    <text evidence="2 9">Belongs to the methyltransferase superfamily. RsmD family.</text>
</comment>
<sequence>MAKSSAKNVGNIRIIGGRWRGRKLAVPHAEGLRPTTDRVRETVFNWLQFELHDARVLDLFAGTGALAFEALSRGAAHALMVEQHAPAARCLSENIKTLNAAGQVLQADALKVLLTPPEAPFDVVFIDPPFRQQLLPQVVSALQQGGWLADNAWIYVETETELNAQWPANWQLHREKQAGQVSYRLFQKRGS</sequence>
<dbReference type="SUPFAM" id="SSF53335">
    <property type="entry name" value="S-adenosyl-L-methionine-dependent methyltransferases"/>
    <property type="match status" value="1"/>
</dbReference>
<comment type="catalytic activity">
    <reaction evidence="8 9">
        <text>guanosine(966) in 16S rRNA + S-adenosyl-L-methionine = N(2)-methylguanosine(966) in 16S rRNA + S-adenosyl-L-homocysteine + H(+)</text>
        <dbReference type="Rhea" id="RHEA:23548"/>
        <dbReference type="Rhea" id="RHEA-COMP:10211"/>
        <dbReference type="Rhea" id="RHEA-COMP:10212"/>
        <dbReference type="ChEBI" id="CHEBI:15378"/>
        <dbReference type="ChEBI" id="CHEBI:57856"/>
        <dbReference type="ChEBI" id="CHEBI:59789"/>
        <dbReference type="ChEBI" id="CHEBI:74269"/>
        <dbReference type="ChEBI" id="CHEBI:74481"/>
        <dbReference type="EC" id="2.1.1.171"/>
    </reaction>
</comment>
<accession>A0A1Y6EF33</accession>
<evidence type="ECO:0000256" key="1">
    <source>
        <dbReference type="ARBA" id="ARBA00002649"/>
    </source>
</evidence>
<evidence type="ECO:0000256" key="6">
    <source>
        <dbReference type="ARBA" id="ARBA00022679"/>
    </source>
</evidence>
<keyword evidence="6 9" id="KW-0808">Transferase</keyword>
<evidence type="ECO:0000256" key="8">
    <source>
        <dbReference type="ARBA" id="ARBA00048326"/>
    </source>
</evidence>
<comment type="function">
    <text evidence="1 9">Specifically methylates the guanine in position 966 of 16S rRNA in the assembled 30S particle.</text>
</comment>
<gene>
    <name evidence="10" type="ORF">SAMN06297229_0276</name>
</gene>
<keyword evidence="5 9" id="KW-0489">Methyltransferase</keyword>
<dbReference type="EC" id="2.1.1.171" evidence="3 9"/>
<evidence type="ECO:0000313" key="11">
    <source>
        <dbReference type="Proteomes" id="UP000194450"/>
    </source>
</evidence>
<evidence type="ECO:0000256" key="5">
    <source>
        <dbReference type="ARBA" id="ARBA00022603"/>
    </source>
</evidence>
<dbReference type="OrthoDB" id="9803017at2"/>
<dbReference type="Proteomes" id="UP000194450">
    <property type="component" value="Unassembled WGS sequence"/>
</dbReference>
<dbReference type="PIRSF" id="PIRSF004553">
    <property type="entry name" value="CHP00095"/>
    <property type="match status" value="1"/>
</dbReference>
<dbReference type="PROSITE" id="PS00092">
    <property type="entry name" value="N6_MTASE"/>
    <property type="match status" value="1"/>
</dbReference>
<keyword evidence="7 9" id="KW-0949">S-adenosyl-L-methionine</keyword>
<dbReference type="CDD" id="cd02440">
    <property type="entry name" value="AdoMet_MTases"/>
    <property type="match status" value="1"/>
</dbReference>
<evidence type="ECO:0000256" key="4">
    <source>
        <dbReference type="ARBA" id="ARBA00013682"/>
    </source>
</evidence>
<dbReference type="EMBL" id="FXWH01000001">
    <property type="protein sequence ID" value="SMQ59510.1"/>
    <property type="molecule type" value="Genomic_DNA"/>
</dbReference>
<evidence type="ECO:0000256" key="7">
    <source>
        <dbReference type="ARBA" id="ARBA00022691"/>
    </source>
</evidence>
<evidence type="ECO:0000256" key="9">
    <source>
        <dbReference type="PIRNR" id="PIRNR004553"/>
    </source>
</evidence>
<proteinExistence type="inferred from homology"/>
<dbReference type="GO" id="GO:0052913">
    <property type="term" value="F:16S rRNA (guanine(966)-N(2))-methyltransferase activity"/>
    <property type="evidence" value="ECO:0007669"/>
    <property type="project" value="UniProtKB-EC"/>
</dbReference>
<dbReference type="Pfam" id="PF03602">
    <property type="entry name" value="Cons_hypoth95"/>
    <property type="match status" value="1"/>
</dbReference>
<dbReference type="Gene3D" id="3.40.50.150">
    <property type="entry name" value="Vaccinia Virus protein VP39"/>
    <property type="match status" value="1"/>
</dbReference>
<organism evidence="10 11">
    <name type="scientific">Pseudidiomarina planktonica</name>
    <dbReference type="NCBI Taxonomy" id="1323738"/>
    <lineage>
        <taxon>Bacteria</taxon>
        <taxon>Pseudomonadati</taxon>
        <taxon>Pseudomonadota</taxon>
        <taxon>Gammaproteobacteria</taxon>
        <taxon>Alteromonadales</taxon>
        <taxon>Idiomarinaceae</taxon>
        <taxon>Pseudidiomarina</taxon>
    </lineage>
</organism>
<dbReference type="GO" id="GO:0003676">
    <property type="term" value="F:nucleic acid binding"/>
    <property type="evidence" value="ECO:0007669"/>
    <property type="project" value="InterPro"/>
</dbReference>
<name>A0A1Y6EF33_9GAMM</name>
<dbReference type="AlphaFoldDB" id="A0A1Y6EF33"/>
<dbReference type="InterPro" id="IPR002052">
    <property type="entry name" value="DNA_methylase_N6_adenine_CS"/>
</dbReference>
<evidence type="ECO:0000313" key="10">
    <source>
        <dbReference type="EMBL" id="SMQ59510.1"/>
    </source>
</evidence>
<dbReference type="InterPro" id="IPR004398">
    <property type="entry name" value="RNA_MeTrfase_RsmD"/>
</dbReference>